<gene>
    <name evidence="1" type="ORF">B0H16DRAFT_1823897</name>
</gene>
<dbReference type="Proteomes" id="UP001215598">
    <property type="component" value="Unassembled WGS sequence"/>
</dbReference>
<dbReference type="Gene3D" id="1.20.1280.50">
    <property type="match status" value="1"/>
</dbReference>
<dbReference type="EMBL" id="JARKIB010000044">
    <property type="protein sequence ID" value="KAJ7757561.1"/>
    <property type="molecule type" value="Genomic_DNA"/>
</dbReference>
<proteinExistence type="predicted"/>
<dbReference type="SUPFAM" id="SSF81383">
    <property type="entry name" value="F-box domain"/>
    <property type="match status" value="1"/>
</dbReference>
<dbReference type="InterPro" id="IPR036047">
    <property type="entry name" value="F-box-like_dom_sf"/>
</dbReference>
<comment type="caution">
    <text evidence="1">The sequence shown here is derived from an EMBL/GenBank/DDBJ whole genome shotgun (WGS) entry which is preliminary data.</text>
</comment>
<reference evidence="1" key="1">
    <citation type="submission" date="2023-03" db="EMBL/GenBank/DDBJ databases">
        <title>Massive genome expansion in bonnet fungi (Mycena s.s.) driven by repeated elements and novel gene families across ecological guilds.</title>
        <authorList>
            <consortium name="Lawrence Berkeley National Laboratory"/>
            <person name="Harder C.B."/>
            <person name="Miyauchi S."/>
            <person name="Viragh M."/>
            <person name="Kuo A."/>
            <person name="Thoen E."/>
            <person name="Andreopoulos B."/>
            <person name="Lu D."/>
            <person name="Skrede I."/>
            <person name="Drula E."/>
            <person name="Henrissat B."/>
            <person name="Morin E."/>
            <person name="Kohler A."/>
            <person name="Barry K."/>
            <person name="LaButti K."/>
            <person name="Morin E."/>
            <person name="Salamov A."/>
            <person name="Lipzen A."/>
            <person name="Mereny Z."/>
            <person name="Hegedus B."/>
            <person name="Baldrian P."/>
            <person name="Stursova M."/>
            <person name="Weitz H."/>
            <person name="Taylor A."/>
            <person name="Grigoriev I.V."/>
            <person name="Nagy L.G."/>
            <person name="Martin F."/>
            <person name="Kauserud H."/>
        </authorList>
    </citation>
    <scope>NUCLEOTIDE SEQUENCE</scope>
    <source>
        <strain evidence="1">CBHHK182m</strain>
    </source>
</reference>
<sequence length="451" mass="50507">MSSFAVGPRAYQNQYNLANKGGYLRLTTVYRPILALPPEILAEIFVYCLPEYSGSPDPQDAPYLLCHVCRYFTEVAVSTPRLWSSLCVEFHHNTEKYLAFCRNGAAIWLSRARSLPLSLHFYRSKWRSLAIDGCSWANLFESGSFNGKVPLLENLSIGSIHREGVILHDAPKLCTLSFGMYPPRIQVPWHQLTTFHVRYIEIPSFLEVLQNSTNLLEASFAFFTPYGNDPFPLPVPNFRHARLQSLSLDVFDSEGRDERAIPMSLLGSLELPALNALSVALDWQQSAPVALSPLLSFLSQPALQLHTLALSFPHPPAVMDDLIKCLEQAPSLVDFKFRCPSLAGIDILFVQLTGRVALLPRLQHLCLVFSHDPSPPLTALTTSAVVEMLSWRWAALGITRLQTFGLLHDAYYNSPPAAFSRLTERGVRISTARRGGFPLLIRLMRCIEPIS</sequence>
<dbReference type="SUPFAM" id="SSF52047">
    <property type="entry name" value="RNI-like"/>
    <property type="match status" value="1"/>
</dbReference>
<accession>A0AAD7J9L1</accession>
<dbReference type="AlphaFoldDB" id="A0AAD7J9L1"/>
<keyword evidence="2" id="KW-1185">Reference proteome</keyword>
<evidence type="ECO:0008006" key="3">
    <source>
        <dbReference type="Google" id="ProtNLM"/>
    </source>
</evidence>
<evidence type="ECO:0000313" key="1">
    <source>
        <dbReference type="EMBL" id="KAJ7757561.1"/>
    </source>
</evidence>
<evidence type="ECO:0000313" key="2">
    <source>
        <dbReference type="Proteomes" id="UP001215598"/>
    </source>
</evidence>
<protein>
    <recommendedName>
        <fullName evidence="3">F-box domain-containing protein</fullName>
    </recommendedName>
</protein>
<name>A0AAD7J9L1_9AGAR</name>
<organism evidence="1 2">
    <name type="scientific">Mycena metata</name>
    <dbReference type="NCBI Taxonomy" id="1033252"/>
    <lineage>
        <taxon>Eukaryota</taxon>
        <taxon>Fungi</taxon>
        <taxon>Dikarya</taxon>
        <taxon>Basidiomycota</taxon>
        <taxon>Agaricomycotina</taxon>
        <taxon>Agaricomycetes</taxon>
        <taxon>Agaricomycetidae</taxon>
        <taxon>Agaricales</taxon>
        <taxon>Marasmiineae</taxon>
        <taxon>Mycenaceae</taxon>
        <taxon>Mycena</taxon>
    </lineage>
</organism>